<dbReference type="EMBL" id="CM007371">
    <property type="protein sequence ID" value="OIW02140.1"/>
    <property type="molecule type" value="Genomic_DNA"/>
</dbReference>
<feature type="domain" description="EF-hand" evidence="4">
    <location>
        <begin position="80"/>
        <end position="115"/>
    </location>
</feature>
<evidence type="ECO:0000256" key="2">
    <source>
        <dbReference type="ARBA" id="ARBA00022737"/>
    </source>
</evidence>
<dbReference type="SUPFAM" id="SSF47473">
    <property type="entry name" value="EF-hand"/>
    <property type="match status" value="1"/>
</dbReference>
<evidence type="ECO:0000313" key="5">
    <source>
        <dbReference type="EMBL" id="OIW02140.1"/>
    </source>
</evidence>
<dbReference type="AlphaFoldDB" id="A0A1J7GNY7"/>
<evidence type="ECO:0000259" key="4">
    <source>
        <dbReference type="PROSITE" id="PS50222"/>
    </source>
</evidence>
<dbReference type="PANTHER" id="PTHR10891">
    <property type="entry name" value="EF-HAND CALCIUM-BINDING DOMAIN CONTAINING PROTEIN"/>
    <property type="match status" value="1"/>
</dbReference>
<dbReference type="SMART" id="SM00054">
    <property type="entry name" value="EFh"/>
    <property type="match status" value="2"/>
</dbReference>
<dbReference type="GO" id="GO:0005509">
    <property type="term" value="F:calcium ion binding"/>
    <property type="evidence" value="ECO:0007669"/>
    <property type="project" value="InterPro"/>
</dbReference>
<dbReference type="CDD" id="cd00051">
    <property type="entry name" value="EFh"/>
    <property type="match status" value="1"/>
</dbReference>
<evidence type="ECO:0000256" key="1">
    <source>
        <dbReference type="ARBA" id="ARBA00022723"/>
    </source>
</evidence>
<dbReference type="Pfam" id="PF13499">
    <property type="entry name" value="EF-hand_7"/>
    <property type="match status" value="1"/>
</dbReference>
<feature type="domain" description="EF-hand" evidence="4">
    <location>
        <begin position="116"/>
        <end position="150"/>
    </location>
</feature>
<organism evidence="5 6">
    <name type="scientific">Lupinus angustifolius</name>
    <name type="common">Narrow-leaved blue lupine</name>
    <dbReference type="NCBI Taxonomy" id="3871"/>
    <lineage>
        <taxon>Eukaryota</taxon>
        <taxon>Viridiplantae</taxon>
        <taxon>Streptophyta</taxon>
        <taxon>Embryophyta</taxon>
        <taxon>Tracheophyta</taxon>
        <taxon>Spermatophyta</taxon>
        <taxon>Magnoliopsida</taxon>
        <taxon>eudicotyledons</taxon>
        <taxon>Gunneridae</taxon>
        <taxon>Pentapetalae</taxon>
        <taxon>rosids</taxon>
        <taxon>fabids</taxon>
        <taxon>Fabales</taxon>
        <taxon>Fabaceae</taxon>
        <taxon>Papilionoideae</taxon>
        <taxon>50 kb inversion clade</taxon>
        <taxon>genistoids sensu lato</taxon>
        <taxon>core genistoids</taxon>
        <taxon>Genisteae</taxon>
        <taxon>Lupinus</taxon>
    </lineage>
</organism>
<gene>
    <name evidence="5" type="ORF">TanjilG_06735</name>
</gene>
<sequence length="150" mass="17346">MYIFLYYFGFVSKIWKAWTKNKIPSNSGPVKQSLDCIQSGLRPCKEEVIMVMERVGINVECDGIEEFDVQEIEQLFEKGISLGEMEEAFDVFDQNKDGFIEASELKRVLFCLGMEKDLMECKKMIDAFDQNGDHLIDLNEFVEILEQSFG</sequence>
<dbReference type="InterPro" id="IPR039647">
    <property type="entry name" value="EF_hand_pair_protein_CML-like"/>
</dbReference>
<keyword evidence="2" id="KW-0677">Repeat</keyword>
<dbReference type="PROSITE" id="PS50222">
    <property type="entry name" value="EF_HAND_2"/>
    <property type="match status" value="2"/>
</dbReference>
<dbReference type="OMA" id="MIVECEC"/>
<dbReference type="FunFam" id="1.10.238.10:FF:000003">
    <property type="entry name" value="Calmodulin A"/>
    <property type="match status" value="1"/>
</dbReference>
<accession>A0A1J7GNY7</accession>
<dbReference type="PROSITE" id="PS00018">
    <property type="entry name" value="EF_HAND_1"/>
    <property type="match status" value="2"/>
</dbReference>
<dbReference type="InterPro" id="IPR011992">
    <property type="entry name" value="EF-hand-dom_pair"/>
</dbReference>
<evidence type="ECO:0000256" key="3">
    <source>
        <dbReference type="ARBA" id="ARBA00022837"/>
    </source>
</evidence>
<evidence type="ECO:0000313" key="6">
    <source>
        <dbReference type="Proteomes" id="UP000188354"/>
    </source>
</evidence>
<name>A0A1J7GNY7_LUPAN</name>
<proteinExistence type="predicted"/>
<dbReference type="Proteomes" id="UP000188354">
    <property type="component" value="Chromosome LG11"/>
</dbReference>
<dbReference type="STRING" id="3871.A0A1J7GNY7"/>
<dbReference type="InterPro" id="IPR018247">
    <property type="entry name" value="EF_Hand_1_Ca_BS"/>
</dbReference>
<keyword evidence="6" id="KW-1185">Reference proteome</keyword>
<dbReference type="Gene3D" id="1.10.238.10">
    <property type="entry name" value="EF-hand"/>
    <property type="match status" value="1"/>
</dbReference>
<keyword evidence="3" id="KW-0106">Calcium</keyword>
<dbReference type="InterPro" id="IPR002048">
    <property type="entry name" value="EF_hand_dom"/>
</dbReference>
<reference evidence="5 6" key="1">
    <citation type="journal article" date="2017" name="Plant Biotechnol. J.">
        <title>A comprehensive draft genome sequence for lupin (Lupinus angustifolius), an emerging health food: insights into plant-microbe interactions and legume evolution.</title>
        <authorList>
            <person name="Hane J.K."/>
            <person name="Ming Y."/>
            <person name="Kamphuis L.G."/>
            <person name="Nelson M.N."/>
            <person name="Garg G."/>
            <person name="Atkins C.A."/>
            <person name="Bayer P.E."/>
            <person name="Bravo A."/>
            <person name="Bringans S."/>
            <person name="Cannon S."/>
            <person name="Edwards D."/>
            <person name="Foley R."/>
            <person name="Gao L.L."/>
            <person name="Harrison M.J."/>
            <person name="Huang W."/>
            <person name="Hurgobin B."/>
            <person name="Li S."/>
            <person name="Liu C.W."/>
            <person name="McGrath A."/>
            <person name="Morahan G."/>
            <person name="Murray J."/>
            <person name="Weller J."/>
            <person name="Jian J."/>
            <person name="Singh K.B."/>
        </authorList>
    </citation>
    <scope>NUCLEOTIDE SEQUENCE [LARGE SCALE GENOMIC DNA]</scope>
    <source>
        <strain evidence="6">cv. Tanjil</strain>
        <tissue evidence="5">Whole plant</tissue>
    </source>
</reference>
<protein>
    <recommendedName>
        <fullName evidence="4">EF-hand domain-containing protein</fullName>
    </recommendedName>
</protein>
<keyword evidence="1" id="KW-0479">Metal-binding</keyword>
<dbReference type="Gramene" id="OIW02140">
    <property type="protein sequence ID" value="OIW02140"/>
    <property type="gene ID" value="TanjilG_06735"/>
</dbReference>